<proteinExistence type="inferred from homology"/>
<dbReference type="InterPro" id="IPR015500">
    <property type="entry name" value="Peptidase_S8_subtilisin-rel"/>
</dbReference>
<comment type="similarity">
    <text evidence="1 5 6">Belongs to the peptidase S8 family.</text>
</comment>
<feature type="signal peptide" evidence="7">
    <location>
        <begin position="1"/>
        <end position="31"/>
    </location>
</feature>
<dbReference type="PANTHER" id="PTHR43806:SF11">
    <property type="entry name" value="CEREVISIN-RELATED"/>
    <property type="match status" value="1"/>
</dbReference>
<reference evidence="10 11" key="1">
    <citation type="submission" date="2022-10" db="EMBL/GenBank/DDBJ databases">
        <title>Draft genome sequence of Streptomyces sp. YSPA8.</title>
        <authorList>
            <person name="Moriuchi R."/>
            <person name="Dohra H."/>
            <person name="Yamamura H."/>
            <person name="Kodani S."/>
        </authorList>
    </citation>
    <scope>NUCLEOTIDE SEQUENCE [LARGE SCALE GENOMIC DNA]</scope>
    <source>
        <strain evidence="10 11">YSPA8</strain>
    </source>
</reference>
<dbReference type="EMBL" id="BSBI01000018">
    <property type="protein sequence ID" value="GLF99137.1"/>
    <property type="molecule type" value="Genomic_DNA"/>
</dbReference>
<feature type="active site" description="Charge relay system" evidence="5">
    <location>
        <position position="365"/>
    </location>
</feature>
<evidence type="ECO:0000259" key="8">
    <source>
        <dbReference type="Pfam" id="PF00082"/>
    </source>
</evidence>
<dbReference type="InterPro" id="IPR037045">
    <property type="entry name" value="S8pro/Inhibitor_I9_sf"/>
</dbReference>
<feature type="active site" description="Charge relay system" evidence="5">
    <location>
        <position position="174"/>
    </location>
</feature>
<keyword evidence="2 5" id="KW-0645">Protease</keyword>
<organism evidence="10 11">
    <name type="scientific">Streptomyces yaizuensis</name>
    <dbReference type="NCBI Taxonomy" id="2989713"/>
    <lineage>
        <taxon>Bacteria</taxon>
        <taxon>Bacillati</taxon>
        <taxon>Actinomycetota</taxon>
        <taxon>Actinomycetes</taxon>
        <taxon>Kitasatosporales</taxon>
        <taxon>Streptomycetaceae</taxon>
        <taxon>Streptomyces</taxon>
    </lineage>
</organism>
<dbReference type="PRINTS" id="PR00723">
    <property type="entry name" value="SUBTILISIN"/>
</dbReference>
<evidence type="ECO:0000256" key="3">
    <source>
        <dbReference type="ARBA" id="ARBA00022801"/>
    </source>
</evidence>
<evidence type="ECO:0000256" key="4">
    <source>
        <dbReference type="ARBA" id="ARBA00022825"/>
    </source>
</evidence>
<evidence type="ECO:0000259" key="9">
    <source>
        <dbReference type="Pfam" id="PF05922"/>
    </source>
</evidence>
<dbReference type="Pfam" id="PF00082">
    <property type="entry name" value="Peptidase_S8"/>
    <property type="match status" value="1"/>
</dbReference>
<sequence length="420" mass="43535">MRSHHFRARTRTIVPAVLAVAVSALTGPAAATPPPPVPVPLTEATEAVPGQYIVLLESGTTPASVLSTLGATPRHVYEHALNGFSAALTPAQLEAVRILPGVRAVEENAVGRAPATVFERADAPASVPGGRGRSARPVSDDLWGLDRIDQRYLPLDGQYNAKSTGKDIRVYVVDSGIDASHPEFGGRVSKGADYVNDGNEFCGSHGTHVAGTIGGRTVGVAPGTRLVSLRVNDCADSGSLDDYVAAFEWAVKDAEGHGVPAVLNASLGGSGRFQAIDDATRSLWKAGVLPVVAAGNERSDACGLTPANSPFAFTVAATDSDDKQYEQFAGSGGTNYGKCVQLYAPGKYIYSAFSGGGYGLMSGTSMATPHVAGAAALYKEVHPKATAADVWRWLLDSATPGQVTDPGPNTPNLLLYLNGI</sequence>
<dbReference type="PROSITE" id="PS00136">
    <property type="entry name" value="SUBTILASE_ASP"/>
    <property type="match status" value="1"/>
</dbReference>
<dbReference type="InterPro" id="IPR023827">
    <property type="entry name" value="Peptidase_S8_Asp-AS"/>
</dbReference>
<keyword evidence="7" id="KW-0732">Signal</keyword>
<evidence type="ECO:0000313" key="10">
    <source>
        <dbReference type="EMBL" id="GLF99137.1"/>
    </source>
</evidence>
<dbReference type="InterPro" id="IPR034193">
    <property type="entry name" value="PCSK9_ProteinaseK-like"/>
</dbReference>
<evidence type="ECO:0000256" key="1">
    <source>
        <dbReference type="ARBA" id="ARBA00011073"/>
    </source>
</evidence>
<comment type="caution">
    <text evidence="10">The sequence shown here is derived from an EMBL/GenBank/DDBJ whole genome shotgun (WGS) entry which is preliminary data.</text>
</comment>
<dbReference type="SUPFAM" id="SSF54897">
    <property type="entry name" value="Protease propeptides/inhibitors"/>
    <property type="match status" value="1"/>
</dbReference>
<dbReference type="RefSeq" id="WP_323451091.1">
    <property type="nucleotide sequence ID" value="NZ_BSBI01000018.1"/>
</dbReference>
<evidence type="ECO:0000256" key="5">
    <source>
        <dbReference type="PROSITE-ProRule" id="PRU01240"/>
    </source>
</evidence>
<dbReference type="InterPro" id="IPR050131">
    <property type="entry name" value="Peptidase_S8_subtilisin-like"/>
</dbReference>
<dbReference type="PROSITE" id="PS00138">
    <property type="entry name" value="SUBTILASE_SER"/>
    <property type="match status" value="1"/>
</dbReference>
<keyword evidence="11" id="KW-1185">Reference proteome</keyword>
<accession>A0ABQ5P9A1</accession>
<dbReference type="InterPro" id="IPR000209">
    <property type="entry name" value="Peptidase_S8/S53_dom"/>
</dbReference>
<dbReference type="InterPro" id="IPR022398">
    <property type="entry name" value="Peptidase_S8_His-AS"/>
</dbReference>
<dbReference type="InterPro" id="IPR010259">
    <property type="entry name" value="S8pro/Inhibitor_I9"/>
</dbReference>
<dbReference type="InterPro" id="IPR023828">
    <property type="entry name" value="Peptidase_S8_Ser-AS"/>
</dbReference>
<dbReference type="Proteomes" id="UP001291653">
    <property type="component" value="Unassembled WGS sequence"/>
</dbReference>
<evidence type="ECO:0000256" key="6">
    <source>
        <dbReference type="RuleBase" id="RU003355"/>
    </source>
</evidence>
<dbReference type="Gene3D" id="3.30.70.80">
    <property type="entry name" value="Peptidase S8 propeptide/proteinase inhibitor I9"/>
    <property type="match status" value="1"/>
</dbReference>
<feature type="domain" description="Inhibitor I9" evidence="9">
    <location>
        <begin position="71"/>
        <end position="109"/>
    </location>
</feature>
<dbReference type="Pfam" id="PF05922">
    <property type="entry name" value="Inhibitor_I9"/>
    <property type="match status" value="1"/>
</dbReference>
<dbReference type="PROSITE" id="PS51892">
    <property type="entry name" value="SUBTILASE"/>
    <property type="match status" value="1"/>
</dbReference>
<dbReference type="PROSITE" id="PS00137">
    <property type="entry name" value="SUBTILASE_HIS"/>
    <property type="match status" value="1"/>
</dbReference>
<evidence type="ECO:0000313" key="11">
    <source>
        <dbReference type="Proteomes" id="UP001291653"/>
    </source>
</evidence>
<feature type="chain" id="PRO_5046224274" evidence="7">
    <location>
        <begin position="32"/>
        <end position="420"/>
    </location>
</feature>
<evidence type="ECO:0000256" key="2">
    <source>
        <dbReference type="ARBA" id="ARBA00022670"/>
    </source>
</evidence>
<name>A0ABQ5P9A1_9ACTN</name>
<keyword evidence="4 5" id="KW-0720">Serine protease</keyword>
<feature type="domain" description="Peptidase S8/S53" evidence="8">
    <location>
        <begin position="165"/>
        <end position="404"/>
    </location>
</feature>
<feature type="active site" description="Charge relay system" evidence="5">
    <location>
        <position position="205"/>
    </location>
</feature>
<dbReference type="CDD" id="cd04077">
    <property type="entry name" value="Peptidases_S8_PCSK9_ProteinaseK_like"/>
    <property type="match status" value="1"/>
</dbReference>
<gene>
    <name evidence="10" type="ORF">SYYSPA8_32590</name>
</gene>
<protein>
    <submittedName>
        <fullName evidence="10">S8 family peptidase</fullName>
    </submittedName>
</protein>
<dbReference type="PANTHER" id="PTHR43806">
    <property type="entry name" value="PEPTIDASE S8"/>
    <property type="match status" value="1"/>
</dbReference>
<keyword evidence="3 5" id="KW-0378">Hydrolase</keyword>
<dbReference type="SUPFAM" id="SSF52743">
    <property type="entry name" value="Subtilisin-like"/>
    <property type="match status" value="1"/>
</dbReference>
<evidence type="ECO:0000256" key="7">
    <source>
        <dbReference type="SAM" id="SignalP"/>
    </source>
</evidence>
<dbReference type="InterPro" id="IPR036852">
    <property type="entry name" value="Peptidase_S8/S53_dom_sf"/>
</dbReference>
<dbReference type="Gene3D" id="3.40.50.200">
    <property type="entry name" value="Peptidase S8/S53 domain"/>
    <property type="match status" value="1"/>
</dbReference>